<accession>A0A373FN48</accession>
<dbReference type="EMBL" id="QURR01000008">
    <property type="protein sequence ID" value="RGE45574.1"/>
    <property type="molecule type" value="Genomic_DNA"/>
</dbReference>
<reference evidence="1 2" key="1">
    <citation type="submission" date="2018-08" db="EMBL/GenBank/DDBJ databases">
        <title>Comamonas testosteroni strain SWCO2.</title>
        <authorList>
            <person name="Jiang N."/>
            <person name="Zhang X.Z."/>
        </authorList>
    </citation>
    <scope>NUCLEOTIDE SEQUENCE [LARGE SCALE GENOMIC DNA]</scope>
    <source>
        <strain evidence="1 2">SWCO2</strain>
    </source>
</reference>
<evidence type="ECO:0000313" key="2">
    <source>
        <dbReference type="Proteomes" id="UP000261948"/>
    </source>
</evidence>
<protein>
    <submittedName>
        <fullName evidence="1">Uncharacterized protein</fullName>
    </submittedName>
</protein>
<gene>
    <name evidence="1" type="ORF">DZC30_08240</name>
</gene>
<sequence>MAMSDTLYAEELADFEAELKASLDKDADDALLCMLADQSDVAMMLIDGGGKIYQNEAALAKLKLMWAAAFDANMQILVPLLSDHISDGDLGVAGIKWVKSEA</sequence>
<proteinExistence type="predicted"/>
<dbReference type="AlphaFoldDB" id="A0A373FN48"/>
<evidence type="ECO:0000313" key="1">
    <source>
        <dbReference type="EMBL" id="RGE45574.1"/>
    </source>
</evidence>
<comment type="caution">
    <text evidence="1">The sequence shown here is derived from an EMBL/GenBank/DDBJ whole genome shotgun (WGS) entry which is preliminary data.</text>
</comment>
<dbReference type="Proteomes" id="UP000261948">
    <property type="component" value="Unassembled WGS sequence"/>
</dbReference>
<organism evidence="1 2">
    <name type="scientific">Comamonas testosteroni</name>
    <name type="common">Pseudomonas testosteroni</name>
    <dbReference type="NCBI Taxonomy" id="285"/>
    <lineage>
        <taxon>Bacteria</taxon>
        <taxon>Pseudomonadati</taxon>
        <taxon>Pseudomonadota</taxon>
        <taxon>Betaproteobacteria</taxon>
        <taxon>Burkholderiales</taxon>
        <taxon>Comamonadaceae</taxon>
        <taxon>Comamonas</taxon>
    </lineage>
</organism>
<name>A0A373FN48_COMTE</name>
<keyword evidence="2" id="KW-1185">Reference proteome</keyword>